<dbReference type="InterPro" id="IPR006638">
    <property type="entry name" value="Elp3/MiaA/NifB-like_rSAM"/>
</dbReference>
<sequence length="874" mass="99114">MNKRFIKPMKDIGAALFQVQKPARYVGGECGAVPPIEQGDSRLRIAVSFPDLYEIGMSNNALRIIYSMLNERRDLLACERVFAPAPDFEQLLIQKNIPLYTLESGIPLFNTDVLAFTVGYELLATNMLAIMEQGGVPIETARRGEKDPIVIAGGPAITNPLPFARFLDAVWIGEAEAGFVDLMIEMAEFKKRGADRQEKLKLLSEHPSIWISPLLEKRLGLSHEKHVVRAIFQDFYKTEYAPRFPYPVLNPVHAHGSVEIMRGCPNGCRFCHAGYFYRPQRSKYPEIIKKEVEELVLRKGYREITLSSLSSGDYPGIVELFDDLNASWSKYKVSFQLPSLRVDSFTLPLLEKISEVRKSGLTFAVETPLESWQCAINKRVPFEKIAAILREAKAKGFKSAKFYFMVGLPVPERGMREAQEIVGYIEQIAELERISIHVNVGTFIPKPHTPFEREAQLSEEEALECLQYIRRNLKYRKNVEVSYHPPFLSILEGLISRGDESVADIIFDAYLKGARLDAWDEYINRDLWRGVLADFNAKRGEGAWQSFLAQKNEKESLPWRKISLKVTSHWLQKEEQKAQEYNLTQICNEKCTIKCGVCDDHNKIVSNSILNKEKFSAEMAILDSPGGKSDILNGSSFDDTEEIDMAVIKLIAVWSKRGPAVLYPLHDVARSFSRTFQISGFQIAFTHGFNPQPKLELSPPLPLGIEGQNEMLLLWINIPKNRLGEFESFISESQADILSSLNENLAEGLLIKSLGISRYNADRKRTIGSLLRAAAWKYVFASEELYIKATDILADYSEDFTLVKDDAVGNEISLIETFSGASQKTLSFYKILKNLFAEEKPTTNTSESYFRSVERVECYGELEDRGYVRLQDIL</sequence>
<dbReference type="InterPro" id="IPR045784">
    <property type="entry name" value="Radical_SAM_N2"/>
</dbReference>
<feature type="domain" description="Radical SAM core" evidence="1">
    <location>
        <begin position="250"/>
        <end position="476"/>
    </location>
</feature>
<evidence type="ECO:0000259" key="1">
    <source>
        <dbReference type="PROSITE" id="PS51918"/>
    </source>
</evidence>
<evidence type="ECO:0000313" key="2">
    <source>
        <dbReference type="EMBL" id="SLM19632.1"/>
    </source>
</evidence>
<organism evidence="2">
    <name type="scientific">uncultured spirochete</name>
    <dbReference type="NCBI Taxonomy" id="156406"/>
    <lineage>
        <taxon>Bacteria</taxon>
        <taxon>Pseudomonadati</taxon>
        <taxon>Spirochaetota</taxon>
        <taxon>Spirochaetia</taxon>
        <taxon>Spirochaetales</taxon>
        <taxon>environmental samples</taxon>
    </lineage>
</organism>
<dbReference type="InterPro" id="IPR058240">
    <property type="entry name" value="rSAM_sf"/>
</dbReference>
<dbReference type="PROSITE" id="PS51918">
    <property type="entry name" value="RADICAL_SAM"/>
    <property type="match status" value="1"/>
</dbReference>
<dbReference type="InterPro" id="IPR018768">
    <property type="entry name" value="DUF2344"/>
</dbReference>
<dbReference type="PANTHER" id="PTHR42731">
    <property type="entry name" value="SLL1084 PROTEIN"/>
    <property type="match status" value="1"/>
</dbReference>
<reference evidence="2" key="1">
    <citation type="submission" date="2017-02" db="EMBL/GenBank/DDBJ databases">
        <authorList>
            <person name="Regsiter A."/>
            <person name="William W."/>
        </authorList>
    </citation>
    <scope>NUCLEOTIDE SEQUENCE</scope>
    <source>
        <strain evidence="2">BdmA 4</strain>
    </source>
</reference>
<dbReference type="InterPro" id="IPR007197">
    <property type="entry name" value="rSAM"/>
</dbReference>
<dbReference type="PANTHER" id="PTHR42731:SF1">
    <property type="entry name" value="RADICAL SAM DOMAIN PROTEIN"/>
    <property type="match status" value="1"/>
</dbReference>
<dbReference type="InterPro" id="IPR023862">
    <property type="entry name" value="CHP03960_rSAM"/>
</dbReference>
<dbReference type="AlphaFoldDB" id="A0A3P3XTL5"/>
<gene>
    <name evidence="2" type="ORF">SPIRO4BDMA_70054</name>
</gene>
<dbReference type="Pfam" id="PF10105">
    <property type="entry name" value="DUF2344"/>
    <property type="match status" value="1"/>
</dbReference>
<dbReference type="SUPFAM" id="SSF102114">
    <property type="entry name" value="Radical SAM enzymes"/>
    <property type="match status" value="1"/>
</dbReference>
<dbReference type="GO" id="GO:0003824">
    <property type="term" value="F:catalytic activity"/>
    <property type="evidence" value="ECO:0007669"/>
    <property type="project" value="InterPro"/>
</dbReference>
<dbReference type="GO" id="GO:0051536">
    <property type="term" value="F:iron-sulfur cluster binding"/>
    <property type="evidence" value="ECO:0007669"/>
    <property type="project" value="InterPro"/>
</dbReference>
<dbReference type="Pfam" id="PF19864">
    <property type="entry name" value="Radical_SAM_N2"/>
    <property type="match status" value="1"/>
</dbReference>
<dbReference type="CDD" id="cd01335">
    <property type="entry name" value="Radical_SAM"/>
    <property type="match status" value="1"/>
</dbReference>
<dbReference type="InterPro" id="IPR023404">
    <property type="entry name" value="rSAM_horseshoe"/>
</dbReference>
<name>A0A3P3XTL5_9SPIR</name>
<protein>
    <submittedName>
        <fullName evidence="2">Radical SAM domain protein</fullName>
    </submittedName>
</protein>
<dbReference type="EMBL" id="FWDO01000007">
    <property type="protein sequence ID" value="SLM19632.1"/>
    <property type="molecule type" value="Genomic_DNA"/>
</dbReference>
<proteinExistence type="predicted"/>
<dbReference type="SFLD" id="SFLDS00029">
    <property type="entry name" value="Radical_SAM"/>
    <property type="match status" value="1"/>
</dbReference>
<dbReference type="SMART" id="SM00729">
    <property type="entry name" value="Elp3"/>
    <property type="match status" value="1"/>
</dbReference>
<dbReference type="Gene3D" id="3.80.30.20">
    <property type="entry name" value="tm_1862 like domain"/>
    <property type="match status" value="1"/>
</dbReference>
<dbReference type="Pfam" id="PF04055">
    <property type="entry name" value="Radical_SAM"/>
    <property type="match status" value="1"/>
</dbReference>
<dbReference type="NCBIfam" id="TIGR03960">
    <property type="entry name" value="rSAM_fuse_unch"/>
    <property type="match status" value="1"/>
</dbReference>
<accession>A0A3P3XTL5</accession>
<dbReference type="SFLD" id="SFLDG01082">
    <property type="entry name" value="B12-binding_domain_containing"/>
    <property type="match status" value="1"/>
</dbReference>